<proteinExistence type="predicted"/>
<feature type="region of interest" description="Disordered" evidence="1">
    <location>
        <begin position="1"/>
        <end position="22"/>
    </location>
</feature>
<name>A0A846HC76_9CYAN</name>
<dbReference type="RefSeq" id="WP_039742014.1">
    <property type="nucleotide sequence ID" value="NZ_JTCM02000055.1"/>
</dbReference>
<sequence length="69" mass="7620">MPNPKGNPESLKGHGFTTDRDKPLTGRLAFRVTEEVEAKVKSLDNYPEFCRQAIARALSELEGSGDEIT</sequence>
<evidence type="ECO:0000256" key="1">
    <source>
        <dbReference type="SAM" id="MobiDB-lite"/>
    </source>
</evidence>
<dbReference type="EMBL" id="JTCM02000055">
    <property type="protein sequence ID" value="NEU74975.1"/>
    <property type="molecule type" value="Genomic_DNA"/>
</dbReference>
<keyword evidence="3" id="KW-1185">Reference proteome</keyword>
<evidence type="ECO:0000313" key="2">
    <source>
        <dbReference type="EMBL" id="NEU74975.1"/>
    </source>
</evidence>
<comment type="caution">
    <text evidence="2">The sequence shown here is derived from an EMBL/GenBank/DDBJ whole genome shotgun (WGS) entry which is preliminary data.</text>
</comment>
<organism evidence="2 3">
    <name type="scientific">Hassallia byssoidea VB512170</name>
    <dbReference type="NCBI Taxonomy" id="1304833"/>
    <lineage>
        <taxon>Bacteria</taxon>
        <taxon>Bacillati</taxon>
        <taxon>Cyanobacteriota</taxon>
        <taxon>Cyanophyceae</taxon>
        <taxon>Nostocales</taxon>
        <taxon>Tolypothrichaceae</taxon>
        <taxon>Hassallia</taxon>
    </lineage>
</organism>
<evidence type="ECO:0000313" key="3">
    <source>
        <dbReference type="Proteomes" id="UP000031549"/>
    </source>
</evidence>
<dbReference type="Proteomes" id="UP000031549">
    <property type="component" value="Unassembled WGS sequence"/>
</dbReference>
<gene>
    <name evidence="2" type="ORF">PI95_021055</name>
</gene>
<dbReference type="AlphaFoldDB" id="A0A846HC76"/>
<protein>
    <submittedName>
        <fullName evidence="2">Uncharacterized protein</fullName>
    </submittedName>
</protein>
<accession>A0A846HC76</accession>
<reference evidence="2 3" key="1">
    <citation type="journal article" date="2015" name="Genome Announc.">
        <title>Draft Genome Sequence of Cyanobacterium Hassallia byssoidea Strain VB512170, Isolated from Monuments in India.</title>
        <authorList>
            <person name="Singh D."/>
            <person name="Chandrababunaidu M.M."/>
            <person name="Panda A."/>
            <person name="Sen D."/>
            <person name="Bhattacharyya S."/>
            <person name="Adhikary S.P."/>
            <person name="Tripathy S."/>
        </authorList>
    </citation>
    <scope>NUCLEOTIDE SEQUENCE [LARGE SCALE GENOMIC DNA]</scope>
    <source>
        <strain evidence="2 3">VB512170</strain>
    </source>
</reference>